<dbReference type="Proteomes" id="UP000028868">
    <property type="component" value="Unassembled WGS sequence"/>
</dbReference>
<name>A0A024P8U6_9BACI</name>
<reference evidence="1 2" key="2">
    <citation type="submission" date="2014-05" db="EMBL/GenBank/DDBJ databases">
        <title>Draft genome sequence of Halobacillus karajensis HK-03.</title>
        <authorList>
            <person name="Khelaifia S."/>
            <person name="Croce O."/>
            <person name="Lagier J.C."/>
            <person name="Raoult D."/>
        </authorList>
    </citation>
    <scope>NUCLEOTIDE SEQUENCE [LARGE SCALE GENOMIC DNA]</scope>
    <source>
        <strain evidence="1 2">HD-03</strain>
    </source>
</reference>
<reference evidence="2" key="1">
    <citation type="submission" date="2014-03" db="EMBL/GenBank/DDBJ databases">
        <authorList>
            <person name="Urmite Genomes U."/>
        </authorList>
    </citation>
    <scope>NUCLEOTIDE SEQUENCE [LARGE SCALE GENOMIC DNA]</scope>
    <source>
        <strain evidence="2">HD-03</strain>
    </source>
</reference>
<dbReference type="EMBL" id="CCDI010000004">
    <property type="protein sequence ID" value="CDQ25156.1"/>
    <property type="molecule type" value="Genomic_DNA"/>
</dbReference>
<gene>
    <name evidence="1" type="ORF">BN983_03466</name>
</gene>
<protein>
    <submittedName>
        <fullName evidence="1">Uncharacterized protein</fullName>
    </submittedName>
</protein>
<evidence type="ECO:0000313" key="2">
    <source>
        <dbReference type="Proteomes" id="UP000028868"/>
    </source>
</evidence>
<evidence type="ECO:0000313" key="1">
    <source>
        <dbReference type="EMBL" id="CDQ25156.1"/>
    </source>
</evidence>
<comment type="caution">
    <text evidence="1">The sequence shown here is derived from an EMBL/GenBank/DDBJ whole genome shotgun (WGS) entry which is preliminary data.</text>
</comment>
<accession>A0A024P8U6</accession>
<sequence length="42" mass="4959">MGEIQKIGVEEKREAIVNDLRTEIINDRIRNRPKSVKRSPLR</sequence>
<dbReference type="AlphaFoldDB" id="A0A024P8U6"/>
<organism evidence="1 2">
    <name type="scientific">Halobacillus karajensis</name>
    <dbReference type="NCBI Taxonomy" id="195088"/>
    <lineage>
        <taxon>Bacteria</taxon>
        <taxon>Bacillati</taxon>
        <taxon>Bacillota</taxon>
        <taxon>Bacilli</taxon>
        <taxon>Bacillales</taxon>
        <taxon>Bacillaceae</taxon>
        <taxon>Halobacillus</taxon>
    </lineage>
</organism>
<keyword evidence="2" id="KW-1185">Reference proteome</keyword>
<proteinExistence type="predicted"/>